<keyword evidence="1" id="KW-0805">Transcription regulation</keyword>
<dbReference type="PANTHER" id="PTHR30055:SF234">
    <property type="entry name" value="HTH-TYPE TRANSCRIPTIONAL REGULATOR BETI"/>
    <property type="match status" value="1"/>
</dbReference>
<protein>
    <submittedName>
        <fullName evidence="6">Transcriptional regulator, TetR family</fullName>
    </submittedName>
</protein>
<dbReference type="Proteomes" id="UP000198417">
    <property type="component" value="Unassembled WGS sequence"/>
</dbReference>
<sequence>MDSARRKPRADALRNRNRLIEAAKEILGRGGPEASLEAVARSAGVGIGTLYRHFPTREALFQAVYRHEVEQLIELAAELNVTSQGGPAVRAWMHAVVGLVATKRGLLGALAVVATDESKAMFADVTARMKEALEQLLSRAIAEEAMRSDITAEDLITMVYSLCYGRPPEPDWEAQVLRLLDIFIDGLVAAPEGRPT</sequence>
<gene>
    <name evidence="6" type="ORF">SAMN06265370_11713</name>
</gene>
<dbReference type="InterPro" id="IPR049445">
    <property type="entry name" value="TetR_SbtR-like_C"/>
</dbReference>
<dbReference type="PROSITE" id="PS50977">
    <property type="entry name" value="HTH_TETR_2"/>
    <property type="match status" value="1"/>
</dbReference>
<evidence type="ECO:0000313" key="6">
    <source>
        <dbReference type="EMBL" id="SNR70300.1"/>
    </source>
</evidence>
<keyword evidence="7" id="KW-1185">Reference proteome</keyword>
<dbReference type="PANTHER" id="PTHR30055">
    <property type="entry name" value="HTH-TYPE TRANSCRIPTIONAL REGULATOR RUTR"/>
    <property type="match status" value="1"/>
</dbReference>
<proteinExistence type="predicted"/>
<dbReference type="InterPro" id="IPR050109">
    <property type="entry name" value="HTH-type_TetR-like_transc_reg"/>
</dbReference>
<organism evidence="6 7">
    <name type="scientific">Puniceibacterium sediminis</name>
    <dbReference type="NCBI Taxonomy" id="1608407"/>
    <lineage>
        <taxon>Bacteria</taxon>
        <taxon>Pseudomonadati</taxon>
        <taxon>Pseudomonadota</taxon>
        <taxon>Alphaproteobacteria</taxon>
        <taxon>Rhodobacterales</taxon>
        <taxon>Paracoccaceae</taxon>
        <taxon>Puniceibacterium</taxon>
    </lineage>
</organism>
<evidence type="ECO:0000256" key="3">
    <source>
        <dbReference type="ARBA" id="ARBA00023163"/>
    </source>
</evidence>
<name>A0A238YGU9_9RHOB</name>
<dbReference type="Pfam" id="PF00440">
    <property type="entry name" value="TetR_N"/>
    <property type="match status" value="1"/>
</dbReference>
<dbReference type="InterPro" id="IPR001647">
    <property type="entry name" value="HTH_TetR"/>
</dbReference>
<evidence type="ECO:0000256" key="1">
    <source>
        <dbReference type="ARBA" id="ARBA00023015"/>
    </source>
</evidence>
<dbReference type="EMBL" id="FZNN01000017">
    <property type="protein sequence ID" value="SNR70300.1"/>
    <property type="molecule type" value="Genomic_DNA"/>
</dbReference>
<feature type="DNA-binding region" description="H-T-H motif" evidence="4">
    <location>
        <begin position="35"/>
        <end position="54"/>
    </location>
</feature>
<evidence type="ECO:0000256" key="4">
    <source>
        <dbReference type="PROSITE-ProRule" id="PRU00335"/>
    </source>
</evidence>
<evidence type="ECO:0000256" key="2">
    <source>
        <dbReference type="ARBA" id="ARBA00023125"/>
    </source>
</evidence>
<evidence type="ECO:0000313" key="7">
    <source>
        <dbReference type="Proteomes" id="UP000198417"/>
    </source>
</evidence>
<evidence type="ECO:0000259" key="5">
    <source>
        <dbReference type="PROSITE" id="PS50977"/>
    </source>
</evidence>
<dbReference type="SUPFAM" id="SSF48498">
    <property type="entry name" value="Tetracyclin repressor-like, C-terminal domain"/>
    <property type="match status" value="1"/>
</dbReference>
<dbReference type="SUPFAM" id="SSF46689">
    <property type="entry name" value="Homeodomain-like"/>
    <property type="match status" value="1"/>
</dbReference>
<dbReference type="GO" id="GO:0003700">
    <property type="term" value="F:DNA-binding transcription factor activity"/>
    <property type="evidence" value="ECO:0007669"/>
    <property type="project" value="TreeGrafter"/>
</dbReference>
<dbReference type="GO" id="GO:0000976">
    <property type="term" value="F:transcription cis-regulatory region binding"/>
    <property type="evidence" value="ECO:0007669"/>
    <property type="project" value="TreeGrafter"/>
</dbReference>
<dbReference type="InterPro" id="IPR036271">
    <property type="entry name" value="Tet_transcr_reg_TetR-rel_C_sf"/>
</dbReference>
<feature type="domain" description="HTH tetR-type" evidence="5">
    <location>
        <begin position="13"/>
        <end position="72"/>
    </location>
</feature>
<dbReference type="AlphaFoldDB" id="A0A238YGU9"/>
<dbReference type="InterPro" id="IPR009057">
    <property type="entry name" value="Homeodomain-like_sf"/>
</dbReference>
<dbReference type="OrthoDB" id="9795011at2"/>
<dbReference type="RefSeq" id="WP_089272453.1">
    <property type="nucleotide sequence ID" value="NZ_FZNN01000017.1"/>
</dbReference>
<reference evidence="6 7" key="1">
    <citation type="submission" date="2017-06" db="EMBL/GenBank/DDBJ databases">
        <authorList>
            <person name="Kim H.J."/>
            <person name="Triplett B.A."/>
        </authorList>
    </citation>
    <scope>NUCLEOTIDE SEQUENCE [LARGE SCALE GENOMIC DNA]</scope>
    <source>
        <strain evidence="6 7">DSM 29052</strain>
    </source>
</reference>
<dbReference type="Gene3D" id="1.10.357.10">
    <property type="entry name" value="Tetracycline Repressor, domain 2"/>
    <property type="match status" value="1"/>
</dbReference>
<keyword evidence="2 4" id="KW-0238">DNA-binding</keyword>
<keyword evidence="3" id="KW-0804">Transcription</keyword>
<dbReference type="PRINTS" id="PR00455">
    <property type="entry name" value="HTHTETR"/>
</dbReference>
<accession>A0A238YGU9</accession>
<dbReference type="Pfam" id="PF21597">
    <property type="entry name" value="TetR_C_43"/>
    <property type="match status" value="1"/>
</dbReference>